<dbReference type="AlphaFoldDB" id="A0A392MD86"/>
<feature type="domain" description="ACT" evidence="4">
    <location>
        <begin position="162"/>
        <end position="234"/>
    </location>
</feature>
<organism evidence="5 6">
    <name type="scientific">Trifolium medium</name>
    <dbReference type="NCBI Taxonomy" id="97028"/>
    <lineage>
        <taxon>Eukaryota</taxon>
        <taxon>Viridiplantae</taxon>
        <taxon>Streptophyta</taxon>
        <taxon>Embryophyta</taxon>
        <taxon>Tracheophyta</taxon>
        <taxon>Spermatophyta</taxon>
        <taxon>Magnoliopsida</taxon>
        <taxon>eudicotyledons</taxon>
        <taxon>Gunneridae</taxon>
        <taxon>Pentapetalae</taxon>
        <taxon>rosids</taxon>
        <taxon>fabids</taxon>
        <taxon>Fabales</taxon>
        <taxon>Fabaceae</taxon>
        <taxon>Papilionoideae</taxon>
        <taxon>50 kb inversion clade</taxon>
        <taxon>NPAAA clade</taxon>
        <taxon>Hologalegina</taxon>
        <taxon>IRL clade</taxon>
        <taxon>Trifolieae</taxon>
        <taxon>Trifolium</taxon>
    </lineage>
</organism>
<protein>
    <recommendedName>
        <fullName evidence="2">phosphoglycerate dehydrogenase</fullName>
        <ecNumber evidence="2">1.1.1.95</ecNumber>
    </recommendedName>
</protein>
<comment type="pathway">
    <text evidence="1">Amino-acid biosynthesis; L-serine biosynthesis; L-serine from 3-phospho-D-glycerate: step 1/3.</text>
</comment>
<dbReference type="SUPFAM" id="SSF143548">
    <property type="entry name" value="Serine metabolism enzymes domain"/>
    <property type="match status" value="1"/>
</dbReference>
<dbReference type="InterPro" id="IPR002912">
    <property type="entry name" value="ACT_dom"/>
</dbReference>
<dbReference type="PROSITE" id="PS51671">
    <property type="entry name" value="ACT"/>
    <property type="match status" value="1"/>
</dbReference>
<dbReference type="FunFam" id="3.30.70.260:FF:000008">
    <property type="entry name" value="D-3-phosphoglycerate dehydrogenase, chloroplastic"/>
    <property type="match status" value="1"/>
</dbReference>
<evidence type="ECO:0000313" key="5">
    <source>
        <dbReference type="EMBL" id="MCH85075.1"/>
    </source>
</evidence>
<dbReference type="InterPro" id="IPR045865">
    <property type="entry name" value="ACT-like_dom_sf"/>
</dbReference>
<dbReference type="Gene3D" id="3.30.70.260">
    <property type="match status" value="1"/>
</dbReference>
<keyword evidence="6" id="KW-1185">Reference proteome</keyword>
<feature type="non-terminal residue" evidence="5">
    <location>
        <position position="1"/>
    </location>
</feature>
<dbReference type="EMBL" id="LXQA010007862">
    <property type="protein sequence ID" value="MCH85075.1"/>
    <property type="molecule type" value="Genomic_DNA"/>
</dbReference>
<dbReference type="InterPro" id="IPR029009">
    <property type="entry name" value="ASB_dom_sf"/>
</dbReference>
<dbReference type="InterPro" id="IPR045626">
    <property type="entry name" value="PGDH_ASB_dom"/>
</dbReference>
<comment type="caution">
    <text evidence="5">The sequence shown here is derived from an EMBL/GenBank/DDBJ whole genome shotgun (WGS) entry which is preliminary data.</text>
</comment>
<evidence type="ECO:0000259" key="4">
    <source>
        <dbReference type="PROSITE" id="PS51671"/>
    </source>
</evidence>
<accession>A0A392MD86</accession>
<evidence type="ECO:0000256" key="3">
    <source>
        <dbReference type="ARBA" id="ARBA00048731"/>
    </source>
</evidence>
<dbReference type="GO" id="GO:0004617">
    <property type="term" value="F:phosphoglycerate dehydrogenase activity"/>
    <property type="evidence" value="ECO:0007669"/>
    <property type="project" value="UniProtKB-EC"/>
</dbReference>
<comment type="catalytic activity">
    <reaction evidence="3">
        <text>(2R)-3-phosphoglycerate + NAD(+) = 3-phosphooxypyruvate + NADH + H(+)</text>
        <dbReference type="Rhea" id="RHEA:12641"/>
        <dbReference type="ChEBI" id="CHEBI:15378"/>
        <dbReference type="ChEBI" id="CHEBI:18110"/>
        <dbReference type="ChEBI" id="CHEBI:57540"/>
        <dbReference type="ChEBI" id="CHEBI:57945"/>
        <dbReference type="ChEBI" id="CHEBI:58272"/>
        <dbReference type="EC" id="1.1.1.95"/>
    </reaction>
</comment>
<name>A0A392MD86_9FABA</name>
<evidence type="ECO:0000256" key="1">
    <source>
        <dbReference type="ARBA" id="ARBA00005216"/>
    </source>
</evidence>
<proteinExistence type="predicted"/>
<dbReference type="Pfam" id="PF01842">
    <property type="entry name" value="ACT"/>
    <property type="match status" value="1"/>
</dbReference>
<dbReference type="Proteomes" id="UP000265520">
    <property type="component" value="Unassembled WGS sequence"/>
</dbReference>
<evidence type="ECO:0000256" key="2">
    <source>
        <dbReference type="ARBA" id="ARBA00013143"/>
    </source>
</evidence>
<dbReference type="Gene3D" id="3.30.1330.90">
    <property type="entry name" value="D-3-phosphoglycerate dehydrogenase, domain 3"/>
    <property type="match status" value="1"/>
</dbReference>
<dbReference type="Pfam" id="PF19304">
    <property type="entry name" value="PGDH_inter"/>
    <property type="match status" value="1"/>
</dbReference>
<dbReference type="CDD" id="cd04902">
    <property type="entry name" value="ACT_3PGDH-xct"/>
    <property type="match status" value="1"/>
</dbReference>
<dbReference type="EC" id="1.1.1.95" evidence="2"/>
<evidence type="ECO:0000313" key="6">
    <source>
        <dbReference type="Proteomes" id="UP000265520"/>
    </source>
</evidence>
<gene>
    <name evidence="5" type="ORF">A2U01_0005917</name>
</gene>
<reference evidence="5 6" key="1">
    <citation type="journal article" date="2018" name="Front. Plant Sci.">
        <title>Red Clover (Trifolium pratense) and Zigzag Clover (T. medium) - A Picture of Genomic Similarities and Differences.</title>
        <authorList>
            <person name="Dluhosova J."/>
            <person name="Istvanek J."/>
            <person name="Nedelnik J."/>
            <person name="Repkova J."/>
        </authorList>
    </citation>
    <scope>NUCLEOTIDE SEQUENCE [LARGE SCALE GENOMIC DNA]</scope>
    <source>
        <strain evidence="6">cv. 10/8</strain>
        <tissue evidence="5">Leaf</tissue>
    </source>
</reference>
<sequence length="234" mass="25108">TAVNAPMVAPEVLSELAPYVVLAEKLGRLAVQLVSGGSGIQSIKVVYRSARGPDDLDTRLLRAMITKGIIEPISNTIVNLVNADYIAKQKGLRISEERVVVDSSPELPVESIQIQISHVESKFASAVSETGQISIDGKVKYGTPHLTCVGSFGVDVSLEGNLILCRQIDQPGMIGLVGNILGEQNVNVNYMSVGRMSRRKKALMAIGVDEEPNKEALTNIGAVPAIEEFVFLKL</sequence>
<dbReference type="SUPFAM" id="SSF55021">
    <property type="entry name" value="ACT-like"/>
    <property type="match status" value="1"/>
</dbReference>
<dbReference type="FunFam" id="3.30.1330.90:FF:000003">
    <property type="entry name" value="D-3-phosphoglycerate dehydrogenase"/>
    <property type="match status" value="1"/>
</dbReference>